<dbReference type="eggNOG" id="KOG0198">
    <property type="taxonomic scope" value="Eukaryota"/>
</dbReference>
<reference evidence="1" key="2">
    <citation type="submission" date="2015-06" db="UniProtKB">
        <authorList>
            <consortium name="EnsemblPlants"/>
        </authorList>
    </citation>
    <scope>IDENTIFICATION</scope>
    <source>
        <strain evidence="1">DM1-3 516 R44</strain>
    </source>
</reference>
<organism evidence="1 2">
    <name type="scientific">Solanum tuberosum</name>
    <name type="common">Potato</name>
    <dbReference type="NCBI Taxonomy" id="4113"/>
    <lineage>
        <taxon>Eukaryota</taxon>
        <taxon>Viridiplantae</taxon>
        <taxon>Streptophyta</taxon>
        <taxon>Embryophyta</taxon>
        <taxon>Tracheophyta</taxon>
        <taxon>Spermatophyta</taxon>
        <taxon>Magnoliopsida</taxon>
        <taxon>eudicotyledons</taxon>
        <taxon>Gunneridae</taxon>
        <taxon>Pentapetalae</taxon>
        <taxon>asterids</taxon>
        <taxon>lamiids</taxon>
        <taxon>Solanales</taxon>
        <taxon>Solanaceae</taxon>
        <taxon>Solanoideae</taxon>
        <taxon>Solaneae</taxon>
        <taxon>Solanum</taxon>
    </lineage>
</organism>
<proteinExistence type="predicted"/>
<evidence type="ECO:0000313" key="2">
    <source>
        <dbReference type="Proteomes" id="UP000011115"/>
    </source>
</evidence>
<dbReference type="AlphaFoldDB" id="M1AJH9"/>
<accession>M1AJH9</accession>
<dbReference type="InterPro" id="IPR052751">
    <property type="entry name" value="Plant_MAPKKK"/>
</dbReference>
<reference evidence="2" key="1">
    <citation type="journal article" date="2011" name="Nature">
        <title>Genome sequence and analysis of the tuber crop potato.</title>
        <authorList>
            <consortium name="The Potato Genome Sequencing Consortium"/>
        </authorList>
    </citation>
    <scope>NUCLEOTIDE SEQUENCE [LARGE SCALE GENOMIC DNA]</scope>
    <source>
        <strain evidence="2">cv. DM1-3 516 R44</strain>
    </source>
</reference>
<dbReference type="PANTHER" id="PTHR48011">
    <property type="entry name" value="CCR4-NOT TRANSCRIPTIONAL COMPLEX SUBUNIT CAF120-RELATED"/>
    <property type="match status" value="1"/>
</dbReference>
<dbReference type="InterPro" id="IPR011009">
    <property type="entry name" value="Kinase-like_dom_sf"/>
</dbReference>
<dbReference type="PANTHER" id="PTHR48011:SF32">
    <property type="entry name" value="MITOGEN-ACTIVATED PROTEIN KINASE KINASE KINASE NPK1-LIKE"/>
    <property type="match status" value="1"/>
</dbReference>
<evidence type="ECO:0000313" key="1">
    <source>
        <dbReference type="EnsemblPlants" id="PGSC0003DMT400024124"/>
    </source>
</evidence>
<dbReference type="Proteomes" id="UP000011115">
    <property type="component" value="Unassembled WGS sequence"/>
</dbReference>
<dbReference type="Gramene" id="PGSC0003DMT400024124">
    <property type="protein sequence ID" value="PGSC0003DMT400024124"/>
    <property type="gene ID" value="PGSC0003DMG400009325"/>
</dbReference>
<dbReference type="STRING" id="4113.M1AJH9"/>
<name>M1AJH9_SOLTU</name>
<dbReference type="HOGENOM" id="CLU_2363786_0_0_1"/>
<dbReference type="PaxDb" id="4113-PGSC0003DMT400024124"/>
<dbReference type="InParanoid" id="M1AJH9"/>
<dbReference type="EnsemblPlants" id="PGSC0003DMT400024124">
    <property type="protein sequence ID" value="PGSC0003DMT400024124"/>
    <property type="gene ID" value="PGSC0003DMG400009325"/>
</dbReference>
<dbReference type="SUPFAM" id="SSF56112">
    <property type="entry name" value="Protein kinase-like (PK-like)"/>
    <property type="match status" value="1"/>
</dbReference>
<keyword evidence="2" id="KW-1185">Reference proteome</keyword>
<sequence>MMTGSHIWIYHNTGDLQVQIMNEYPMIRGNVSEMANDFLHKCLIKDLLRRWTSEQLLQHPFIQQAVCSHMPQTFGCQIPIQGYHETKKITTKTLIL</sequence>
<dbReference type="Gene3D" id="1.10.510.10">
    <property type="entry name" value="Transferase(Phosphotransferase) domain 1"/>
    <property type="match status" value="1"/>
</dbReference>
<protein>
    <submittedName>
        <fullName evidence="1">MAPKKK14</fullName>
    </submittedName>
</protein>